<dbReference type="Proteomes" id="UP000318186">
    <property type="component" value="Unassembled WGS sequence"/>
</dbReference>
<gene>
    <name evidence="2" type="ORF">FHX80_111210</name>
</gene>
<reference evidence="2 3" key="1">
    <citation type="submission" date="2019-06" db="EMBL/GenBank/DDBJ databases">
        <title>Sequencing the genomes of 1000 actinobacteria strains.</title>
        <authorList>
            <person name="Klenk H.-P."/>
        </authorList>
    </citation>
    <scope>NUCLEOTIDE SEQUENCE [LARGE SCALE GENOMIC DNA]</scope>
    <source>
        <strain evidence="2 3">DSM 42059</strain>
    </source>
</reference>
<evidence type="ECO:0000313" key="3">
    <source>
        <dbReference type="Proteomes" id="UP000318186"/>
    </source>
</evidence>
<comment type="caution">
    <text evidence="2">The sequence shown here is derived from an EMBL/GenBank/DDBJ whole genome shotgun (WGS) entry which is preliminary data.</text>
</comment>
<protein>
    <submittedName>
        <fullName evidence="2">Uncharacterized protein</fullName>
    </submittedName>
</protein>
<accession>A0A561UTY1</accession>
<sequence length="108" mass="11662">MSEKSDVSITLLADQAPGLLKTPREHEPDFILLDGTLVECDRVGDGRADYFAKHRRHGVNVQVVTDPGVRHAATNVTGSLPATASARPSFTSRRRCASASETAMFLDP</sequence>
<feature type="compositionally biased region" description="Polar residues" evidence="1">
    <location>
        <begin position="80"/>
        <end position="91"/>
    </location>
</feature>
<dbReference type="EMBL" id="VIWW01000001">
    <property type="protein sequence ID" value="TWG02799.1"/>
    <property type="molecule type" value="Genomic_DNA"/>
</dbReference>
<name>A0A561UTY1_9ACTN</name>
<evidence type="ECO:0000313" key="2">
    <source>
        <dbReference type="EMBL" id="TWG02799.1"/>
    </source>
</evidence>
<organism evidence="2 3">
    <name type="scientific">Streptomyces brevispora</name>
    <dbReference type="NCBI Taxonomy" id="887462"/>
    <lineage>
        <taxon>Bacteria</taxon>
        <taxon>Bacillati</taxon>
        <taxon>Actinomycetota</taxon>
        <taxon>Actinomycetes</taxon>
        <taxon>Kitasatosporales</taxon>
        <taxon>Streptomycetaceae</taxon>
        <taxon>Streptomyces</taxon>
    </lineage>
</organism>
<evidence type="ECO:0000256" key="1">
    <source>
        <dbReference type="SAM" id="MobiDB-lite"/>
    </source>
</evidence>
<feature type="region of interest" description="Disordered" evidence="1">
    <location>
        <begin position="80"/>
        <end position="108"/>
    </location>
</feature>
<proteinExistence type="predicted"/>
<dbReference type="AlphaFoldDB" id="A0A561UTY1"/>